<sequence length="232" mass="24442">MPTPLICLPYAGGGTSYYHAWRPLCGDRFDIRPALLPGRERRVDVEPLRDVHAVVDDLMPTLAGAGEVVLFGHCLGALIAFELAHRLAGAPDVTVAALFVSGAAAPGENRSLGATGLPDDAFLAKVAEFAGVTDAAMSDPELRELILPTLRADVEMFERYEPGTAEPLPVPITAIVGKADTLVSVDQAAGWAGSTSRDFVLAEMPGGHMYLTESVEPVLSLIDTSVHGGEAR</sequence>
<dbReference type="AlphaFoldDB" id="A0A1B2I009"/>
<feature type="domain" description="Thioesterase" evidence="2">
    <location>
        <begin position="4"/>
        <end position="224"/>
    </location>
</feature>
<dbReference type="Gene3D" id="3.40.50.1820">
    <property type="entry name" value="alpha/beta hydrolase"/>
    <property type="match status" value="1"/>
</dbReference>
<dbReference type="RefSeq" id="WP_065921613.1">
    <property type="nucleotide sequence ID" value="NZ_CP016793.1"/>
</dbReference>
<dbReference type="InterPro" id="IPR029058">
    <property type="entry name" value="AB_hydrolase_fold"/>
</dbReference>
<dbReference type="Pfam" id="PF00975">
    <property type="entry name" value="Thioesterase"/>
    <property type="match status" value="1"/>
</dbReference>
<accession>A0A1B2I009</accession>
<evidence type="ECO:0000256" key="1">
    <source>
        <dbReference type="ARBA" id="ARBA00007169"/>
    </source>
</evidence>
<dbReference type="STRING" id="1586287.BBK82_35875"/>
<name>A0A1B2I009_9PSEU</name>
<dbReference type="KEGG" id="led:BBK82_35875"/>
<dbReference type="GO" id="GO:0008610">
    <property type="term" value="P:lipid biosynthetic process"/>
    <property type="evidence" value="ECO:0007669"/>
    <property type="project" value="TreeGrafter"/>
</dbReference>
<dbReference type="EMBL" id="CP016793">
    <property type="protein sequence ID" value="ANZ43291.1"/>
    <property type="molecule type" value="Genomic_DNA"/>
</dbReference>
<keyword evidence="4" id="KW-1185">Reference proteome</keyword>
<dbReference type="InterPro" id="IPR001031">
    <property type="entry name" value="Thioesterase"/>
</dbReference>
<gene>
    <name evidence="3" type="ORF">BBK82_35875</name>
</gene>
<dbReference type="InterPro" id="IPR012223">
    <property type="entry name" value="TEII"/>
</dbReference>
<dbReference type="PANTHER" id="PTHR11487:SF0">
    <property type="entry name" value="S-ACYL FATTY ACID SYNTHASE THIOESTERASE, MEDIUM CHAIN"/>
    <property type="match status" value="1"/>
</dbReference>
<dbReference type="PANTHER" id="PTHR11487">
    <property type="entry name" value="THIOESTERASE"/>
    <property type="match status" value="1"/>
</dbReference>
<proteinExistence type="inferred from homology"/>
<evidence type="ECO:0000313" key="3">
    <source>
        <dbReference type="EMBL" id="ANZ43291.1"/>
    </source>
</evidence>
<evidence type="ECO:0000313" key="4">
    <source>
        <dbReference type="Proteomes" id="UP000093053"/>
    </source>
</evidence>
<dbReference type="Proteomes" id="UP000093053">
    <property type="component" value="Chromosome"/>
</dbReference>
<protein>
    <submittedName>
        <fullName evidence="3">Thioesterase</fullName>
    </submittedName>
</protein>
<dbReference type="OrthoDB" id="4169718at2"/>
<reference evidence="3 4" key="1">
    <citation type="submission" date="2016-07" db="EMBL/GenBank/DDBJ databases">
        <title>Complete genome sequence of the Lentzea guizhouensis DHS C013.</title>
        <authorList>
            <person name="Cao C."/>
        </authorList>
    </citation>
    <scope>NUCLEOTIDE SEQUENCE [LARGE SCALE GENOMIC DNA]</scope>
    <source>
        <strain evidence="3 4">DHS C013</strain>
    </source>
</reference>
<comment type="similarity">
    <text evidence="1">Belongs to the thioesterase family.</text>
</comment>
<organism evidence="3 4">
    <name type="scientific">Lentzea guizhouensis</name>
    <dbReference type="NCBI Taxonomy" id="1586287"/>
    <lineage>
        <taxon>Bacteria</taxon>
        <taxon>Bacillati</taxon>
        <taxon>Actinomycetota</taxon>
        <taxon>Actinomycetes</taxon>
        <taxon>Pseudonocardiales</taxon>
        <taxon>Pseudonocardiaceae</taxon>
        <taxon>Lentzea</taxon>
    </lineage>
</organism>
<evidence type="ECO:0000259" key="2">
    <source>
        <dbReference type="Pfam" id="PF00975"/>
    </source>
</evidence>
<dbReference type="SUPFAM" id="SSF53474">
    <property type="entry name" value="alpha/beta-Hydrolases"/>
    <property type="match status" value="1"/>
</dbReference>